<proteinExistence type="predicted"/>
<dbReference type="PANTHER" id="PTHR43648:SF1">
    <property type="entry name" value="ELECTRON TRANSFER FLAVOPROTEIN BETA SUBUNIT LYSINE METHYLTRANSFERASE"/>
    <property type="match status" value="1"/>
</dbReference>
<dbReference type="eggNOG" id="COG2264">
    <property type="taxonomic scope" value="Bacteria"/>
</dbReference>
<evidence type="ECO:0000256" key="2">
    <source>
        <dbReference type="ARBA" id="ARBA00022679"/>
    </source>
</evidence>
<accession>N4WWS5</accession>
<comment type="caution">
    <text evidence="3">The sequence shown here is derived from an EMBL/GenBank/DDBJ whole genome shotgun (WGS) entry which is preliminary data.</text>
</comment>
<dbReference type="GO" id="GO:0032259">
    <property type="term" value="P:methylation"/>
    <property type="evidence" value="ECO:0007669"/>
    <property type="project" value="UniProtKB-KW"/>
</dbReference>
<dbReference type="PATRIC" id="fig|1308866.3.peg.1189"/>
<gene>
    <name evidence="3" type="primary">prmA</name>
    <name evidence="3" type="ORF">J416_05878</name>
</gene>
<reference evidence="3 4" key="1">
    <citation type="submission" date="2013-03" db="EMBL/GenBank/DDBJ databases">
        <title>Draft genome sequence of Gracibacillus halophilus YIM-C55.5, a moderately halophilic and thermophilic organism from the Xiaochaidamu salt lake.</title>
        <authorList>
            <person name="Sugumar T."/>
            <person name="Polireddy D.R."/>
            <person name="Antony A."/>
            <person name="Madhava Y.R."/>
            <person name="Sivakumar N."/>
        </authorList>
    </citation>
    <scope>NUCLEOTIDE SEQUENCE [LARGE SCALE GENOMIC DNA]</scope>
    <source>
        <strain evidence="3 4">YIM-C55.5</strain>
    </source>
</reference>
<dbReference type="PANTHER" id="PTHR43648">
    <property type="entry name" value="ELECTRON TRANSFER FLAVOPROTEIN BETA SUBUNIT LYSINE METHYLTRANSFERASE"/>
    <property type="match status" value="1"/>
</dbReference>
<dbReference type="Pfam" id="PF06325">
    <property type="entry name" value="PrmA"/>
    <property type="match status" value="1"/>
</dbReference>
<dbReference type="Gene3D" id="3.40.50.150">
    <property type="entry name" value="Vaccinia Virus protein VP39"/>
    <property type="match status" value="1"/>
</dbReference>
<keyword evidence="1 3" id="KW-0489">Methyltransferase</keyword>
<dbReference type="InterPro" id="IPR050078">
    <property type="entry name" value="Ribosomal_L11_MeTrfase_PrmA"/>
</dbReference>
<dbReference type="SUPFAM" id="SSF53335">
    <property type="entry name" value="S-adenosyl-L-methionine-dependent methyltransferases"/>
    <property type="match status" value="1"/>
</dbReference>
<keyword evidence="2 3" id="KW-0808">Transferase</keyword>
<dbReference type="STRING" id="1308866.J416_05878"/>
<keyword evidence="3" id="KW-0687">Ribonucleoprotein</keyword>
<dbReference type="EMBL" id="APML01000019">
    <property type="protein sequence ID" value="ENH97516.1"/>
    <property type="molecule type" value="Genomic_DNA"/>
</dbReference>
<evidence type="ECO:0000256" key="1">
    <source>
        <dbReference type="ARBA" id="ARBA00022603"/>
    </source>
</evidence>
<evidence type="ECO:0000313" key="3">
    <source>
        <dbReference type="EMBL" id="ENH97516.1"/>
    </source>
</evidence>
<dbReference type="CDD" id="cd02440">
    <property type="entry name" value="AdoMet_MTases"/>
    <property type="match status" value="1"/>
</dbReference>
<organism evidence="3 4">
    <name type="scientific">Gracilibacillus halophilus YIM-C55.5</name>
    <dbReference type="NCBI Taxonomy" id="1308866"/>
    <lineage>
        <taxon>Bacteria</taxon>
        <taxon>Bacillati</taxon>
        <taxon>Bacillota</taxon>
        <taxon>Bacilli</taxon>
        <taxon>Bacillales</taxon>
        <taxon>Bacillaceae</taxon>
        <taxon>Gracilibacillus</taxon>
    </lineage>
</organism>
<dbReference type="GO" id="GO:0008276">
    <property type="term" value="F:protein methyltransferase activity"/>
    <property type="evidence" value="ECO:0007669"/>
    <property type="project" value="TreeGrafter"/>
</dbReference>
<keyword evidence="3" id="KW-0689">Ribosomal protein</keyword>
<name>N4WWS5_9BACI</name>
<dbReference type="EC" id="2.1.1.-" evidence="3"/>
<keyword evidence="4" id="KW-1185">Reference proteome</keyword>
<dbReference type="Proteomes" id="UP000012283">
    <property type="component" value="Unassembled WGS sequence"/>
</dbReference>
<dbReference type="InterPro" id="IPR029063">
    <property type="entry name" value="SAM-dependent_MTases_sf"/>
</dbReference>
<sequence length="165" mass="18180">MAFGTGTHPTTVLSIQALERYIQTDDQVIDVGCGSGVLSIASILFGATHVSAYDLDDVAVKSTTINAKLNKVDEQIHAKQNNLLDNVTIQPDVIVSNILAEVILRFEKQAFHLVKPGGYFITSGIIQTKKDEVKHALVKIGFDIIEENKMEDWISFIAQKPLESR</sequence>
<dbReference type="GO" id="GO:0005840">
    <property type="term" value="C:ribosome"/>
    <property type="evidence" value="ECO:0007669"/>
    <property type="project" value="UniProtKB-KW"/>
</dbReference>
<evidence type="ECO:0000313" key="4">
    <source>
        <dbReference type="Proteomes" id="UP000012283"/>
    </source>
</evidence>
<dbReference type="AlphaFoldDB" id="N4WWS5"/>
<protein>
    <submittedName>
        <fullName evidence="3">Ribosomal protein L11 methyltransferase</fullName>
        <ecNumber evidence="3">2.1.1.-</ecNumber>
    </submittedName>
</protein>